<name>A0A1V4HGP2_9BACL</name>
<comment type="caution">
    <text evidence="2">The sequence shown here is derived from an EMBL/GenBank/DDBJ whole genome shotgun (WGS) entry which is preliminary data.</text>
</comment>
<evidence type="ECO:0000313" key="3">
    <source>
        <dbReference type="Proteomes" id="UP000190626"/>
    </source>
</evidence>
<evidence type="ECO:0000313" key="2">
    <source>
        <dbReference type="EMBL" id="OPH53357.1"/>
    </source>
</evidence>
<sequence>MVWFGALRAWVIWVIGLLLTLWVLQILWGVLSASGFLSALNTFDASGGLDAWVIWLLWILLMLWVLQLLWGVLSASRSLSA</sequence>
<dbReference type="Proteomes" id="UP000190626">
    <property type="component" value="Unassembled WGS sequence"/>
</dbReference>
<keyword evidence="1" id="KW-0812">Transmembrane</keyword>
<dbReference type="STRING" id="1469647.BC351_05660"/>
<keyword evidence="3" id="KW-1185">Reference proteome</keyword>
<organism evidence="2 3">
    <name type="scientific">Paenibacillus ferrarius</name>
    <dbReference type="NCBI Taxonomy" id="1469647"/>
    <lineage>
        <taxon>Bacteria</taxon>
        <taxon>Bacillati</taxon>
        <taxon>Bacillota</taxon>
        <taxon>Bacilli</taxon>
        <taxon>Bacillales</taxon>
        <taxon>Paenibacillaceae</taxon>
        <taxon>Paenibacillus</taxon>
    </lineage>
</organism>
<dbReference type="EMBL" id="MBTG01000023">
    <property type="protein sequence ID" value="OPH53357.1"/>
    <property type="molecule type" value="Genomic_DNA"/>
</dbReference>
<keyword evidence="1" id="KW-1133">Transmembrane helix</keyword>
<feature type="transmembrane region" description="Helical" evidence="1">
    <location>
        <begin position="7"/>
        <end position="31"/>
    </location>
</feature>
<proteinExistence type="predicted"/>
<gene>
    <name evidence="2" type="ORF">BC351_05660</name>
</gene>
<accession>A0A1V4HGP2</accession>
<keyword evidence="1" id="KW-0472">Membrane</keyword>
<reference evidence="3" key="1">
    <citation type="submission" date="2016-07" db="EMBL/GenBank/DDBJ databases">
        <authorList>
            <person name="Florea S."/>
            <person name="Webb J.S."/>
            <person name="Jaromczyk J."/>
            <person name="Schardl C.L."/>
        </authorList>
    </citation>
    <scope>NUCLEOTIDE SEQUENCE [LARGE SCALE GENOMIC DNA]</scope>
    <source>
        <strain evidence="3">CY1</strain>
    </source>
</reference>
<dbReference type="AlphaFoldDB" id="A0A1V4HGP2"/>
<evidence type="ECO:0000256" key="1">
    <source>
        <dbReference type="SAM" id="Phobius"/>
    </source>
</evidence>
<protein>
    <submittedName>
        <fullName evidence="2">Uncharacterized protein</fullName>
    </submittedName>
</protein>
<feature type="transmembrane region" description="Helical" evidence="1">
    <location>
        <begin position="51"/>
        <end position="73"/>
    </location>
</feature>